<evidence type="ECO:0000313" key="1">
    <source>
        <dbReference type="EMBL" id="SEH01482.1"/>
    </source>
</evidence>
<sequence length="99" mass="10690">MVECGSGQVCIYPQTNYGGVPYVRRASDDSTSLANTVINDHTFSVINNGTGDRTARIYRASNYTGSHTCIQPGGRIGDLEGYPVGRWGSSLRLNNDRCG</sequence>
<dbReference type="Pfam" id="PF03995">
    <property type="entry name" value="Inhibitor_I36"/>
    <property type="match status" value="1"/>
</dbReference>
<gene>
    <name evidence="1" type="ORF">SAMN05444920_120186</name>
</gene>
<accession>A0A1H6EUK7</accession>
<name>A0A1H6EUK7_9ACTN</name>
<protein>
    <submittedName>
        <fullName evidence="1">Peptidase inhibitor family I36</fullName>
    </submittedName>
</protein>
<reference evidence="1 2" key="1">
    <citation type="submission" date="2016-10" db="EMBL/GenBank/DDBJ databases">
        <authorList>
            <person name="de Groot N.N."/>
        </authorList>
    </citation>
    <scope>NUCLEOTIDE SEQUENCE [LARGE SCALE GENOMIC DNA]</scope>
    <source>
        <strain evidence="1 2">CGMCC 4.7037</strain>
    </source>
</reference>
<proteinExistence type="predicted"/>
<organism evidence="1 2">
    <name type="scientific">Nonomuraea solani</name>
    <dbReference type="NCBI Taxonomy" id="1144553"/>
    <lineage>
        <taxon>Bacteria</taxon>
        <taxon>Bacillati</taxon>
        <taxon>Actinomycetota</taxon>
        <taxon>Actinomycetes</taxon>
        <taxon>Streptosporangiales</taxon>
        <taxon>Streptosporangiaceae</taxon>
        <taxon>Nonomuraea</taxon>
    </lineage>
</organism>
<dbReference type="AlphaFoldDB" id="A0A1H6EUK7"/>
<evidence type="ECO:0000313" key="2">
    <source>
        <dbReference type="Proteomes" id="UP000236732"/>
    </source>
</evidence>
<dbReference type="Proteomes" id="UP000236732">
    <property type="component" value="Unassembled WGS sequence"/>
</dbReference>
<dbReference type="Gene3D" id="2.60.20.10">
    <property type="entry name" value="Crystallins"/>
    <property type="match status" value="1"/>
</dbReference>
<keyword evidence="2" id="KW-1185">Reference proteome</keyword>
<dbReference type="RefSeq" id="WP_103962557.1">
    <property type="nucleotide sequence ID" value="NZ_FNVT01000020.1"/>
</dbReference>
<dbReference type="EMBL" id="FNVT01000020">
    <property type="protein sequence ID" value="SEH01482.1"/>
    <property type="molecule type" value="Genomic_DNA"/>
</dbReference>